<dbReference type="InterPro" id="IPR029044">
    <property type="entry name" value="Nucleotide-diphossugar_trans"/>
</dbReference>
<keyword evidence="3" id="KW-1185">Reference proteome</keyword>
<evidence type="ECO:0000313" key="2">
    <source>
        <dbReference type="EMBL" id="WGL16400.1"/>
    </source>
</evidence>
<dbReference type="RefSeq" id="WP_280320094.1">
    <property type="nucleotide sequence ID" value="NZ_CP118605.1"/>
</dbReference>
<gene>
    <name evidence="2" type="ORF">PVT68_16745</name>
</gene>
<dbReference type="Pfam" id="PF00535">
    <property type="entry name" value="Glycos_transf_2"/>
    <property type="match status" value="1"/>
</dbReference>
<dbReference type="EMBL" id="CP118605">
    <property type="protein sequence ID" value="WGL16400.1"/>
    <property type="molecule type" value="Genomic_DNA"/>
</dbReference>
<dbReference type="Proteomes" id="UP001236500">
    <property type="component" value="Chromosome"/>
</dbReference>
<dbReference type="SUPFAM" id="SSF53448">
    <property type="entry name" value="Nucleotide-diphospho-sugar transferases"/>
    <property type="match status" value="1"/>
</dbReference>
<name>A0ABY8ND71_9GAMM</name>
<evidence type="ECO:0000313" key="3">
    <source>
        <dbReference type="Proteomes" id="UP001236500"/>
    </source>
</evidence>
<sequence length="672" mass="76050">MVELLAESEHSYLDASFTLVREDGRKALNLRLPTRSGRIAKRLIWSARGGEQLLFSPAACAGKYRLKKLSLIRVSAVFALDRMKVRLSRRLLTVPQRMADRWVRYNATFAPNGARVSYRDWMANVEPRLLKIRQFGLGAKPKLSLLIPVGEGDTSQAVTRLLTSLKDQTWSHWRAWLFLPSSLSVADREFLQSFARSDERVQVESVANWLSVLEAEPNNYHLICPPRAQLASRALDTLVRAVQLRPHARVFYSDEDWLHESGRRVDPVFKPAWNPELLFSQNYIGEFVVYSPGVLKSAGTPSFASELAWDLDLLLAVVGSLEDPEAEVAHVPRVLLHRFAAPGSRSYAESSRRVLDSRFKQTGIPGVTLEVPDHADVVKVTWPVPQPEPLVSLLVPTRDKLSVLRLCIDSILEKTTYSNYEILILDNQSEEAETLEYFAQLESVPNVRVLPFNEPFNYSAINNFGARHARGDIIGLINNDVEVISREWLSEMVGHVVRPEVGCVGAKLCYGDGRIQHAGVVVGLGGLAGHIHKFHHRGSTGYMNRLVSTQNFSAVTAACLLVRKKIFEDVGGLNEKDLKVAFNDVDFCLKVGQAGYRNVWTPWAELYHHESISRGIDNTREKRNRFDREARYLREKWVEKLGLDPCYSPFLTYTREDFSLGLNERRDVPLVR</sequence>
<dbReference type="InterPro" id="IPR001173">
    <property type="entry name" value="Glyco_trans_2-like"/>
</dbReference>
<accession>A0ABY8ND71</accession>
<dbReference type="PANTHER" id="PTHR43179">
    <property type="entry name" value="RHAMNOSYLTRANSFERASE WBBL"/>
    <property type="match status" value="1"/>
</dbReference>
<evidence type="ECO:0000259" key="1">
    <source>
        <dbReference type="Pfam" id="PF00535"/>
    </source>
</evidence>
<proteinExistence type="predicted"/>
<dbReference type="CDD" id="cd04186">
    <property type="entry name" value="GT_2_like_c"/>
    <property type="match status" value="1"/>
</dbReference>
<organism evidence="2 3">
    <name type="scientific">Microbulbifer bruguierae</name>
    <dbReference type="NCBI Taxonomy" id="3029061"/>
    <lineage>
        <taxon>Bacteria</taxon>
        <taxon>Pseudomonadati</taxon>
        <taxon>Pseudomonadota</taxon>
        <taxon>Gammaproteobacteria</taxon>
        <taxon>Cellvibrionales</taxon>
        <taxon>Microbulbiferaceae</taxon>
        <taxon>Microbulbifer</taxon>
    </lineage>
</organism>
<protein>
    <submittedName>
        <fullName evidence="2">Glycosyltransferase family 2 protein</fullName>
    </submittedName>
</protein>
<feature type="domain" description="Glycosyltransferase 2-like" evidence="1">
    <location>
        <begin position="392"/>
        <end position="569"/>
    </location>
</feature>
<dbReference type="PANTHER" id="PTHR43179:SF7">
    <property type="entry name" value="RHAMNOSYLTRANSFERASE WBBL"/>
    <property type="match status" value="1"/>
</dbReference>
<reference evidence="2 3" key="1">
    <citation type="submission" date="2023-02" db="EMBL/GenBank/DDBJ databases">
        <title>Description and genomic characterization of Microbulbifer bruguierae sp. nov., isolated from the sediment of mangrove plant Bruguiera sexangula.</title>
        <authorList>
            <person name="Long M."/>
        </authorList>
    </citation>
    <scope>NUCLEOTIDE SEQUENCE [LARGE SCALE GENOMIC DNA]</scope>
    <source>
        <strain evidence="2 3">H12</strain>
    </source>
</reference>
<dbReference type="Gene3D" id="3.90.550.10">
    <property type="entry name" value="Spore Coat Polysaccharide Biosynthesis Protein SpsA, Chain A"/>
    <property type="match status" value="2"/>
</dbReference>